<dbReference type="Proteomes" id="UP000006408">
    <property type="component" value="Unassembled WGS sequence"/>
</dbReference>
<dbReference type="PATRIC" id="fig|518635.7.peg.331"/>
<reference evidence="2" key="1">
    <citation type="submission" date="2009-04" db="EMBL/GenBank/DDBJ databases">
        <authorList>
            <person name="Weinstock G."/>
            <person name="Sodergren E."/>
            <person name="Clifton S."/>
            <person name="Fulton L."/>
            <person name="Fulton B."/>
            <person name="Courtney L."/>
            <person name="Fronick C."/>
            <person name="Harrison M."/>
            <person name="Strong C."/>
            <person name="Farmer C."/>
            <person name="Delahaunty K."/>
            <person name="Markovic C."/>
            <person name="Hall O."/>
            <person name="Minx P."/>
            <person name="Tomlinson C."/>
            <person name="Mitreva M."/>
            <person name="Nelson J."/>
            <person name="Hou S."/>
            <person name="Wollam A."/>
            <person name="Pepin K.H."/>
            <person name="Johnson M."/>
            <person name="Bhonagiri V."/>
            <person name="Nash W.E."/>
            <person name="Warren W."/>
            <person name="Chinwalla A."/>
            <person name="Mardis E.R."/>
            <person name="Wilson R.K."/>
        </authorList>
    </citation>
    <scope>NUCLEOTIDE SEQUENCE [LARGE SCALE GENOMIC DNA]</scope>
    <source>
        <strain evidence="2">DSM 20098</strain>
    </source>
</reference>
<protein>
    <submittedName>
        <fullName evidence="2">Uncharacterized protein</fullName>
    </submittedName>
</protein>
<name>C4FDH6_9BIFI</name>
<evidence type="ECO:0000256" key="1">
    <source>
        <dbReference type="SAM" id="MobiDB-lite"/>
    </source>
</evidence>
<proteinExistence type="predicted"/>
<gene>
    <name evidence="2" type="ORF">BIFANG_02359</name>
</gene>
<evidence type="ECO:0000313" key="3">
    <source>
        <dbReference type="Proteomes" id="UP000006408"/>
    </source>
</evidence>
<feature type="region of interest" description="Disordered" evidence="1">
    <location>
        <begin position="20"/>
        <end position="41"/>
    </location>
</feature>
<accession>C4FDH6</accession>
<comment type="caution">
    <text evidence="2">The sequence shown here is derived from an EMBL/GenBank/DDBJ whole genome shotgun (WGS) entry which is preliminary data.</text>
</comment>
<organism evidence="2 3">
    <name type="scientific">Bifidobacterium angulatum DSM 20098 = JCM 7096</name>
    <dbReference type="NCBI Taxonomy" id="518635"/>
    <lineage>
        <taxon>Bacteria</taxon>
        <taxon>Bacillati</taxon>
        <taxon>Actinomycetota</taxon>
        <taxon>Actinomycetes</taxon>
        <taxon>Bifidobacteriales</taxon>
        <taxon>Bifidobacteriaceae</taxon>
        <taxon>Bifidobacterium</taxon>
    </lineage>
</organism>
<dbReference type="HOGENOM" id="CLU_2477082_0_0_11"/>
<feature type="compositionally biased region" description="Polar residues" evidence="1">
    <location>
        <begin position="22"/>
        <end position="32"/>
    </location>
</feature>
<sequence length="87" mass="9466">MDGRFPVCITCRNERREPRNVHNLQAELSTTRPAGGVSTTGGGKPSIALACSDSLVDIYSAWRPDGETTYVDVYIGGRAWAQMCDDT</sequence>
<evidence type="ECO:0000313" key="2">
    <source>
        <dbReference type="EMBL" id="EEP21006.1"/>
    </source>
</evidence>
<dbReference type="AlphaFoldDB" id="C4FDH6"/>
<dbReference type="EMBL" id="ABYS02000004">
    <property type="protein sequence ID" value="EEP21006.1"/>
    <property type="molecule type" value="Genomic_DNA"/>
</dbReference>
<keyword evidence="3" id="KW-1185">Reference proteome</keyword>